<proteinExistence type="predicted"/>
<dbReference type="EMBL" id="LFYR01002110">
    <property type="protein sequence ID" value="KMZ56864.1"/>
    <property type="molecule type" value="Genomic_DNA"/>
</dbReference>
<evidence type="ECO:0000313" key="1">
    <source>
        <dbReference type="EMBL" id="KMZ56864.1"/>
    </source>
</evidence>
<gene>
    <name evidence="1" type="ORF">ZOSMA_8G00020</name>
</gene>
<sequence>MSRDVFNGYDRSDKEPITWCGWKDHSQLQRCAVSCIDRSLSELNFPTYATFQVG</sequence>
<comment type="caution">
    <text evidence="1">The sequence shown here is derived from an EMBL/GenBank/DDBJ whole genome shotgun (WGS) entry which is preliminary data.</text>
</comment>
<dbReference type="Proteomes" id="UP000036987">
    <property type="component" value="Unassembled WGS sequence"/>
</dbReference>
<reference evidence="2" key="1">
    <citation type="journal article" date="2016" name="Nature">
        <title>The genome of the seagrass Zostera marina reveals angiosperm adaptation to the sea.</title>
        <authorList>
            <person name="Olsen J.L."/>
            <person name="Rouze P."/>
            <person name="Verhelst B."/>
            <person name="Lin Y.-C."/>
            <person name="Bayer T."/>
            <person name="Collen J."/>
            <person name="Dattolo E."/>
            <person name="De Paoli E."/>
            <person name="Dittami S."/>
            <person name="Maumus F."/>
            <person name="Michel G."/>
            <person name="Kersting A."/>
            <person name="Lauritano C."/>
            <person name="Lohaus R."/>
            <person name="Toepel M."/>
            <person name="Tonon T."/>
            <person name="Vanneste K."/>
            <person name="Amirebrahimi M."/>
            <person name="Brakel J."/>
            <person name="Bostroem C."/>
            <person name="Chovatia M."/>
            <person name="Grimwood J."/>
            <person name="Jenkins J.W."/>
            <person name="Jueterbock A."/>
            <person name="Mraz A."/>
            <person name="Stam W.T."/>
            <person name="Tice H."/>
            <person name="Bornberg-Bauer E."/>
            <person name="Green P.J."/>
            <person name="Pearson G.A."/>
            <person name="Procaccini G."/>
            <person name="Duarte C.M."/>
            <person name="Schmutz J."/>
            <person name="Reusch T.B.H."/>
            <person name="Van de Peer Y."/>
        </authorList>
    </citation>
    <scope>NUCLEOTIDE SEQUENCE [LARGE SCALE GENOMIC DNA]</scope>
    <source>
        <strain evidence="2">cv. Finnish</strain>
    </source>
</reference>
<protein>
    <submittedName>
        <fullName evidence="1">Uncharacterized protein</fullName>
    </submittedName>
</protein>
<keyword evidence="2" id="KW-1185">Reference proteome</keyword>
<accession>A0A0K9NJB8</accession>
<organism evidence="1 2">
    <name type="scientific">Zostera marina</name>
    <name type="common">Eelgrass</name>
    <dbReference type="NCBI Taxonomy" id="29655"/>
    <lineage>
        <taxon>Eukaryota</taxon>
        <taxon>Viridiplantae</taxon>
        <taxon>Streptophyta</taxon>
        <taxon>Embryophyta</taxon>
        <taxon>Tracheophyta</taxon>
        <taxon>Spermatophyta</taxon>
        <taxon>Magnoliopsida</taxon>
        <taxon>Liliopsida</taxon>
        <taxon>Zosteraceae</taxon>
        <taxon>Zostera</taxon>
    </lineage>
</organism>
<name>A0A0K9NJB8_ZOSMR</name>
<evidence type="ECO:0000313" key="2">
    <source>
        <dbReference type="Proteomes" id="UP000036987"/>
    </source>
</evidence>
<dbReference type="AlphaFoldDB" id="A0A0K9NJB8"/>